<evidence type="ECO:0000313" key="1">
    <source>
        <dbReference type="EMBL" id="CAG8517922.1"/>
    </source>
</evidence>
<sequence length="109" mass="12370">MSNLKVCSGCYQEKNINEFSSSSKNIIRTTCSRCRKNASLPSHLPDIMYVYLLEINEMNETSEFLENESARLVIGEILNLEPLIEELPVTLTDEERDKEIATKIISLAS</sequence>
<organism evidence="1 2">
    <name type="scientific">Funneliformis mosseae</name>
    <name type="common">Endomycorrhizal fungus</name>
    <name type="synonym">Glomus mosseae</name>
    <dbReference type="NCBI Taxonomy" id="27381"/>
    <lineage>
        <taxon>Eukaryota</taxon>
        <taxon>Fungi</taxon>
        <taxon>Fungi incertae sedis</taxon>
        <taxon>Mucoromycota</taxon>
        <taxon>Glomeromycotina</taxon>
        <taxon>Glomeromycetes</taxon>
        <taxon>Glomerales</taxon>
        <taxon>Glomeraceae</taxon>
        <taxon>Funneliformis</taxon>
    </lineage>
</organism>
<comment type="caution">
    <text evidence="1">The sequence shown here is derived from an EMBL/GenBank/DDBJ whole genome shotgun (WGS) entry which is preliminary data.</text>
</comment>
<proteinExistence type="predicted"/>
<name>A0A9N9F940_FUNMO</name>
<protein>
    <submittedName>
        <fullName evidence="1">14193_t:CDS:1</fullName>
    </submittedName>
</protein>
<keyword evidence="2" id="KW-1185">Reference proteome</keyword>
<dbReference type="AlphaFoldDB" id="A0A9N9F940"/>
<accession>A0A9N9F940</accession>
<reference evidence="1" key="1">
    <citation type="submission" date="2021-06" db="EMBL/GenBank/DDBJ databases">
        <authorList>
            <person name="Kallberg Y."/>
            <person name="Tangrot J."/>
            <person name="Rosling A."/>
        </authorList>
    </citation>
    <scope>NUCLEOTIDE SEQUENCE</scope>
    <source>
        <strain evidence="1">87-6 pot B 2015</strain>
    </source>
</reference>
<dbReference type="EMBL" id="CAJVPP010000863">
    <property type="protein sequence ID" value="CAG8517922.1"/>
    <property type="molecule type" value="Genomic_DNA"/>
</dbReference>
<dbReference type="Proteomes" id="UP000789375">
    <property type="component" value="Unassembled WGS sequence"/>
</dbReference>
<gene>
    <name evidence="1" type="ORF">FMOSSE_LOCUS4879</name>
</gene>
<evidence type="ECO:0000313" key="2">
    <source>
        <dbReference type="Proteomes" id="UP000789375"/>
    </source>
</evidence>